<accession>T1HT46</accession>
<feature type="compositionally biased region" description="Low complexity" evidence="2">
    <location>
        <begin position="237"/>
        <end position="247"/>
    </location>
</feature>
<evidence type="ECO:0000256" key="1">
    <source>
        <dbReference type="SAM" id="Coils"/>
    </source>
</evidence>
<evidence type="ECO:0000256" key="2">
    <source>
        <dbReference type="SAM" id="MobiDB-lite"/>
    </source>
</evidence>
<keyword evidence="1" id="KW-0175">Coiled coil</keyword>
<reference evidence="3" key="1">
    <citation type="submission" date="2015-05" db="UniProtKB">
        <authorList>
            <consortium name="EnsemblMetazoa"/>
        </authorList>
    </citation>
    <scope>IDENTIFICATION</scope>
</reference>
<feature type="region of interest" description="Disordered" evidence="2">
    <location>
        <begin position="215"/>
        <end position="257"/>
    </location>
</feature>
<protein>
    <submittedName>
        <fullName evidence="3">Uncharacterized protein</fullName>
    </submittedName>
</protein>
<dbReference type="Proteomes" id="UP000015103">
    <property type="component" value="Unassembled WGS sequence"/>
</dbReference>
<proteinExistence type="predicted"/>
<feature type="coiled-coil region" evidence="1">
    <location>
        <begin position="34"/>
        <end position="75"/>
    </location>
</feature>
<dbReference type="InParanoid" id="T1HT46"/>
<dbReference type="EMBL" id="ACPB03004419">
    <property type="status" value="NOT_ANNOTATED_CDS"/>
    <property type="molecule type" value="Genomic_DNA"/>
</dbReference>
<dbReference type="EnsemblMetazoa" id="RPRC007216-RA">
    <property type="protein sequence ID" value="RPRC007216-PA"/>
    <property type="gene ID" value="RPRC007216"/>
</dbReference>
<keyword evidence="4" id="KW-1185">Reference proteome</keyword>
<name>T1HT46_RHOPR</name>
<organism evidence="3 4">
    <name type="scientific">Rhodnius prolixus</name>
    <name type="common">Triatomid bug</name>
    <dbReference type="NCBI Taxonomy" id="13249"/>
    <lineage>
        <taxon>Eukaryota</taxon>
        <taxon>Metazoa</taxon>
        <taxon>Ecdysozoa</taxon>
        <taxon>Arthropoda</taxon>
        <taxon>Hexapoda</taxon>
        <taxon>Insecta</taxon>
        <taxon>Pterygota</taxon>
        <taxon>Neoptera</taxon>
        <taxon>Paraneoptera</taxon>
        <taxon>Hemiptera</taxon>
        <taxon>Heteroptera</taxon>
        <taxon>Panheteroptera</taxon>
        <taxon>Cimicomorpha</taxon>
        <taxon>Reduviidae</taxon>
        <taxon>Triatominae</taxon>
        <taxon>Rhodnius</taxon>
    </lineage>
</organism>
<evidence type="ECO:0000313" key="3">
    <source>
        <dbReference type="EnsemblMetazoa" id="RPRC007216-PA"/>
    </source>
</evidence>
<feature type="compositionally biased region" description="Basic and acidic residues" evidence="2">
    <location>
        <begin position="248"/>
        <end position="257"/>
    </location>
</feature>
<dbReference type="AlphaFoldDB" id="T1HT46"/>
<dbReference type="VEuPathDB" id="VectorBase:RPRC007216"/>
<evidence type="ECO:0000313" key="4">
    <source>
        <dbReference type="Proteomes" id="UP000015103"/>
    </source>
</evidence>
<feature type="compositionally biased region" description="Basic and acidic residues" evidence="2">
    <location>
        <begin position="215"/>
        <end position="230"/>
    </location>
</feature>
<sequence length="257" mass="29728">MEEETEVGKISINNLLKQLSVLIDSKGLARKEDIDELKICIEVLQDENKTLKSAIEELRTKNEVLENRVEAFEAYNRRNNLIFSGLDDLKGSNEEIVSKFCGDVLGVKVSTDNIENTVDIKVPGKEKRLIKATFSSNKIIWNILNNAKRLKGTGFFVNKDYSYVIRLRRQKLFQFRRDMYQKDKTKNFFIRNDILFMDNKAYIWDERGQCVREREGGYPRRMEQAERRGGNSEVLPAFTASTSSHTTAADKKKINVD</sequence>
<dbReference type="HOGENOM" id="CLU_1083031_0_0_1"/>
<dbReference type="OMA" id="PRRMEQA"/>